<dbReference type="EMBL" id="JH712148">
    <property type="protein sequence ID" value="EFO19287.1"/>
    <property type="molecule type" value="Genomic_DNA"/>
</dbReference>
<evidence type="ECO:0000256" key="2">
    <source>
        <dbReference type="SAM" id="Phobius"/>
    </source>
</evidence>
<gene>
    <name evidence="3" type="ORF">LOAG_09205</name>
</gene>
<dbReference type="GeneID" id="9946642"/>
<dbReference type="InParanoid" id="A0A1S0TSJ8"/>
<feature type="transmembrane region" description="Helical" evidence="2">
    <location>
        <begin position="49"/>
        <end position="70"/>
    </location>
</feature>
<dbReference type="OrthoDB" id="5810891at2759"/>
<sequence length="294" mass="33646">MEKIYRVYPTKIDFLLGTELFLWINSISTCFLQLWVCKHKRIQRCLTILIIQLISNCLTTLLVVTVQAGIVQTIIAIMTRHGKALQHANARIFYIVTDHILQIFQWGLNICSLGAALTVLDRMETENGDFVEGTDNPTFVHELQAPSMRELLTIERCSASFHVDCSCNIFRRSADINYMWGERQVSFDEDTSEVDCNISTGDSNDRIIRQGRNTDERDDNNIRRDDNSANERNAPDNGSRISYNSEMEYEDNNEIVCASDRDSDRDNGRDNDMDDGNVNGSNDISMDDDQMDFI</sequence>
<dbReference type="CTD" id="9946642"/>
<accession>A0A1S0TSJ8</accession>
<proteinExistence type="predicted"/>
<feature type="compositionally biased region" description="Basic and acidic residues" evidence="1">
    <location>
        <begin position="259"/>
        <end position="271"/>
    </location>
</feature>
<keyword evidence="2" id="KW-1133">Transmembrane helix</keyword>
<dbReference type="AlphaFoldDB" id="A0A1S0TSJ8"/>
<feature type="region of interest" description="Disordered" evidence="1">
    <location>
        <begin position="196"/>
        <end position="294"/>
    </location>
</feature>
<dbReference type="KEGG" id="loa:LOAG_09205"/>
<dbReference type="RefSeq" id="XP_003144781.1">
    <property type="nucleotide sequence ID" value="XM_003144733.1"/>
</dbReference>
<reference evidence="3" key="1">
    <citation type="submission" date="2012-04" db="EMBL/GenBank/DDBJ databases">
        <title>The Genome Sequence of Loa loa.</title>
        <authorList>
            <consortium name="The Broad Institute Genome Sequencing Platform"/>
            <consortium name="Broad Institute Genome Sequencing Center for Infectious Disease"/>
            <person name="Nutman T.B."/>
            <person name="Fink D.L."/>
            <person name="Russ C."/>
            <person name="Young S."/>
            <person name="Zeng Q."/>
            <person name="Gargeya S."/>
            <person name="Alvarado L."/>
            <person name="Berlin A."/>
            <person name="Chapman S.B."/>
            <person name="Chen Z."/>
            <person name="Freedman E."/>
            <person name="Gellesch M."/>
            <person name="Goldberg J."/>
            <person name="Griggs A."/>
            <person name="Gujja S."/>
            <person name="Heilman E.R."/>
            <person name="Heiman D."/>
            <person name="Howarth C."/>
            <person name="Mehta T."/>
            <person name="Neiman D."/>
            <person name="Pearson M."/>
            <person name="Roberts A."/>
            <person name="Saif S."/>
            <person name="Shea T."/>
            <person name="Shenoy N."/>
            <person name="Sisk P."/>
            <person name="Stolte C."/>
            <person name="Sykes S."/>
            <person name="White J."/>
            <person name="Yandava C."/>
            <person name="Haas B."/>
            <person name="Henn M.R."/>
            <person name="Nusbaum C."/>
            <person name="Birren B."/>
        </authorList>
    </citation>
    <scope>NUCLEOTIDE SEQUENCE [LARGE SCALE GENOMIC DNA]</scope>
</reference>
<feature type="transmembrane region" description="Helical" evidence="2">
    <location>
        <begin position="20"/>
        <end position="37"/>
    </location>
</feature>
<name>A0A1S0TSJ8_LOALO</name>
<feature type="compositionally biased region" description="Acidic residues" evidence="1">
    <location>
        <begin position="285"/>
        <end position="294"/>
    </location>
</feature>
<keyword evidence="2" id="KW-0472">Membrane</keyword>
<organism evidence="3">
    <name type="scientific">Loa loa</name>
    <name type="common">Eye worm</name>
    <name type="synonym">Filaria loa</name>
    <dbReference type="NCBI Taxonomy" id="7209"/>
    <lineage>
        <taxon>Eukaryota</taxon>
        <taxon>Metazoa</taxon>
        <taxon>Ecdysozoa</taxon>
        <taxon>Nematoda</taxon>
        <taxon>Chromadorea</taxon>
        <taxon>Rhabditida</taxon>
        <taxon>Spirurina</taxon>
        <taxon>Spiruromorpha</taxon>
        <taxon>Filarioidea</taxon>
        <taxon>Onchocercidae</taxon>
        <taxon>Loa</taxon>
    </lineage>
</organism>
<protein>
    <submittedName>
        <fullName evidence="3">Uncharacterized protein</fullName>
    </submittedName>
</protein>
<evidence type="ECO:0000313" key="3">
    <source>
        <dbReference type="EMBL" id="EFO19287.1"/>
    </source>
</evidence>
<keyword evidence="2" id="KW-0812">Transmembrane</keyword>
<evidence type="ECO:0000256" key="1">
    <source>
        <dbReference type="SAM" id="MobiDB-lite"/>
    </source>
</evidence>
<feature type="compositionally biased region" description="Basic and acidic residues" evidence="1">
    <location>
        <begin position="203"/>
        <end position="229"/>
    </location>
</feature>